<feature type="compositionally biased region" description="Basic residues" evidence="1">
    <location>
        <begin position="353"/>
        <end position="363"/>
    </location>
</feature>
<gene>
    <name evidence="3" type="ORF">B5807_02175</name>
</gene>
<feature type="region of interest" description="Disordered" evidence="1">
    <location>
        <begin position="1"/>
        <end position="122"/>
    </location>
</feature>
<feature type="compositionally biased region" description="Basic and acidic residues" evidence="1">
    <location>
        <begin position="322"/>
        <end position="339"/>
    </location>
</feature>
<dbReference type="Proteomes" id="UP000193240">
    <property type="component" value="Unassembled WGS sequence"/>
</dbReference>
<keyword evidence="2" id="KW-0812">Transmembrane</keyword>
<feature type="compositionally biased region" description="Polar residues" evidence="1">
    <location>
        <begin position="26"/>
        <end position="35"/>
    </location>
</feature>
<reference evidence="3 4" key="1">
    <citation type="journal article" date="2017" name="Genome Announc.">
        <title>Genome sequence of the saprophytic ascomycete Epicoccum nigrum ICMP 19927 strain isolated from New Zealand.</title>
        <authorList>
            <person name="Fokin M."/>
            <person name="Fleetwood D."/>
            <person name="Weir B.S."/>
            <person name="Villas-Boas S.G."/>
        </authorList>
    </citation>
    <scope>NUCLEOTIDE SEQUENCE [LARGE SCALE GENOMIC DNA]</scope>
    <source>
        <strain evidence="3 4">ICMP 19927</strain>
    </source>
</reference>
<name>A0A1Y2MCD4_EPING</name>
<evidence type="ECO:0000256" key="1">
    <source>
        <dbReference type="SAM" id="MobiDB-lite"/>
    </source>
</evidence>
<keyword evidence="2" id="KW-1133">Transmembrane helix</keyword>
<feature type="compositionally biased region" description="Low complexity" evidence="1">
    <location>
        <begin position="75"/>
        <end position="85"/>
    </location>
</feature>
<organism evidence="3 4">
    <name type="scientific">Epicoccum nigrum</name>
    <name type="common">Soil fungus</name>
    <name type="synonym">Epicoccum purpurascens</name>
    <dbReference type="NCBI Taxonomy" id="105696"/>
    <lineage>
        <taxon>Eukaryota</taxon>
        <taxon>Fungi</taxon>
        <taxon>Dikarya</taxon>
        <taxon>Ascomycota</taxon>
        <taxon>Pezizomycotina</taxon>
        <taxon>Dothideomycetes</taxon>
        <taxon>Pleosporomycetidae</taxon>
        <taxon>Pleosporales</taxon>
        <taxon>Pleosporineae</taxon>
        <taxon>Didymellaceae</taxon>
        <taxon>Epicoccum</taxon>
    </lineage>
</organism>
<keyword evidence="4" id="KW-1185">Reference proteome</keyword>
<evidence type="ECO:0000313" key="3">
    <source>
        <dbReference type="EMBL" id="OSS52898.1"/>
    </source>
</evidence>
<dbReference type="InParanoid" id="A0A1Y2MCD4"/>
<protein>
    <submittedName>
        <fullName evidence="3">Uncharacterized protein</fullName>
    </submittedName>
</protein>
<accession>A0A1Y2MCD4</accession>
<evidence type="ECO:0000256" key="2">
    <source>
        <dbReference type="SAM" id="Phobius"/>
    </source>
</evidence>
<sequence length="470" mass="52493">MSASGKSPTKLAPGTTIRRLPWLDGRTSQAVSTSPPAGDISPATRTSDLAQLSVPAPIPRKNLVSSQNQHRLLESDSPLESSPSPVKQPRRVSVAQQRQSHIPHEPQKRLSVAGTLDPNVDHSNTTEVRARADSLAPLPDHLERSSTSESIQLLTERDVVPKANPIVVSRVQMSPSRPRPGRSAFESTGHRKISNAIENLEDMVQEAVDIVDDSAEHDHVEEIYEIIEGAKQAVQEAAVDPAMRLMEISSPLPASDPSGEMHNVIEVSVNPIPLEVHDWAYQEHNTDSSSSSSRSSSNSRGRSRSNTANDPLLPPDPTQAAPREHVDFVFRSTTRDHSRGRPSQRVMGDRVLRSRRPHRHRHFQNLSSSDREPKQRHYNRQSSESSDHEESFDEEEIAPQPYGQTLRVRDQAHQHTFDRLRSHRRQPIARNWGTGKKRLTATIACINTALLGIIIGVYVRTLVEYDIFRY</sequence>
<dbReference type="EMBL" id="KZ107839">
    <property type="protein sequence ID" value="OSS52898.1"/>
    <property type="molecule type" value="Genomic_DNA"/>
</dbReference>
<feature type="compositionally biased region" description="Low complexity" evidence="1">
    <location>
        <begin position="288"/>
        <end position="306"/>
    </location>
</feature>
<keyword evidence="2" id="KW-0472">Membrane</keyword>
<proteinExistence type="predicted"/>
<evidence type="ECO:0000313" key="4">
    <source>
        <dbReference type="Proteomes" id="UP000193240"/>
    </source>
</evidence>
<feature type="region of interest" description="Disordered" evidence="1">
    <location>
        <begin position="283"/>
        <end position="404"/>
    </location>
</feature>
<dbReference type="STRING" id="105696.A0A1Y2MCD4"/>
<dbReference type="AlphaFoldDB" id="A0A1Y2MCD4"/>
<feature type="transmembrane region" description="Helical" evidence="2">
    <location>
        <begin position="439"/>
        <end position="459"/>
    </location>
</feature>